<dbReference type="PANTHER" id="PTHR24111">
    <property type="entry name" value="LEUCINE-RICH REPEAT-CONTAINING PROTEIN 34"/>
    <property type="match status" value="1"/>
</dbReference>
<proteinExistence type="predicted"/>
<accession>A0A813UBG6</accession>
<comment type="caution">
    <text evidence="2">The sequence shown here is derived from an EMBL/GenBank/DDBJ whole genome shotgun (WGS) entry which is preliminary data.</text>
</comment>
<evidence type="ECO:0000256" key="1">
    <source>
        <dbReference type="ARBA" id="ARBA00022737"/>
    </source>
</evidence>
<evidence type="ECO:0000313" key="3">
    <source>
        <dbReference type="Proteomes" id="UP000663845"/>
    </source>
</evidence>
<dbReference type="InterPro" id="IPR001611">
    <property type="entry name" value="Leu-rich_rpt"/>
</dbReference>
<dbReference type="SMART" id="SM00368">
    <property type="entry name" value="LRR_RI"/>
    <property type="match status" value="5"/>
</dbReference>
<dbReference type="Pfam" id="PF13516">
    <property type="entry name" value="LRR_6"/>
    <property type="match status" value="5"/>
</dbReference>
<dbReference type="InterPro" id="IPR052201">
    <property type="entry name" value="LRR-containing_regulator"/>
</dbReference>
<dbReference type="AlphaFoldDB" id="A0A813UBG6"/>
<organism evidence="2 3">
    <name type="scientific">Adineta steineri</name>
    <dbReference type="NCBI Taxonomy" id="433720"/>
    <lineage>
        <taxon>Eukaryota</taxon>
        <taxon>Metazoa</taxon>
        <taxon>Spiralia</taxon>
        <taxon>Gnathifera</taxon>
        <taxon>Rotifera</taxon>
        <taxon>Eurotatoria</taxon>
        <taxon>Bdelloidea</taxon>
        <taxon>Adinetida</taxon>
        <taxon>Adinetidae</taxon>
        <taxon>Adineta</taxon>
    </lineage>
</organism>
<dbReference type="Gene3D" id="3.80.10.10">
    <property type="entry name" value="Ribonuclease Inhibitor"/>
    <property type="match status" value="2"/>
</dbReference>
<sequence>MANQTIANFLTLPVELVYRILDHQSDFTLILTTLKVGFKCIRAIGAQSLGDALQHNTALTTIDLWYNKIGHLGAQCLCNALQRNTTLTTLHLGYNKIGIVGAQIIGIALQHNRTLATLELSFNEIGDVGGQCLGSGLQHNTTLTTLNLKGNNIRRVGAQFLVDALQRNTTLTKLDVGDNAVGRNAMLVIKKLLKENENEFEYNTSSSFRFSASEIFIITNDLCNNITDCLHGEDEHDIIYKPNIPKVTKLSPSATTYDKTTTISSTIYNGKSNSHQLPDITSRTCLPNSGSSVGFHPDMLNEKCMSTTQQHRR</sequence>
<dbReference type="EMBL" id="CAJNOG010000041">
    <property type="protein sequence ID" value="CAF0824377.1"/>
    <property type="molecule type" value="Genomic_DNA"/>
</dbReference>
<dbReference type="InterPro" id="IPR032675">
    <property type="entry name" value="LRR_dom_sf"/>
</dbReference>
<evidence type="ECO:0000313" key="2">
    <source>
        <dbReference type="EMBL" id="CAF0824377.1"/>
    </source>
</evidence>
<name>A0A813UBG6_9BILA</name>
<gene>
    <name evidence="2" type="ORF">JYZ213_LOCUS6486</name>
</gene>
<keyword evidence="1" id="KW-0677">Repeat</keyword>
<reference evidence="2" key="1">
    <citation type="submission" date="2021-02" db="EMBL/GenBank/DDBJ databases">
        <authorList>
            <person name="Nowell W R."/>
        </authorList>
    </citation>
    <scope>NUCLEOTIDE SEQUENCE</scope>
</reference>
<protein>
    <submittedName>
        <fullName evidence="2">Uncharacterized protein</fullName>
    </submittedName>
</protein>
<dbReference type="Proteomes" id="UP000663845">
    <property type="component" value="Unassembled WGS sequence"/>
</dbReference>
<dbReference type="SUPFAM" id="SSF52047">
    <property type="entry name" value="RNI-like"/>
    <property type="match status" value="1"/>
</dbReference>
<dbReference type="PANTHER" id="PTHR24111:SF0">
    <property type="entry name" value="LEUCINE-RICH REPEAT-CONTAINING PROTEIN"/>
    <property type="match status" value="1"/>
</dbReference>